<dbReference type="InterPro" id="IPR022391">
    <property type="entry name" value="ICE_relaxase_PFGI-1"/>
</dbReference>
<dbReference type="InterPro" id="IPR014017">
    <property type="entry name" value="DNA_helicase_UvrD-like_C"/>
</dbReference>
<dbReference type="Pfam" id="PF07515">
    <property type="entry name" value="TraI_2_C"/>
    <property type="match status" value="1"/>
</dbReference>
<keyword evidence="3 9" id="KW-0347">Helicase</keyword>
<evidence type="ECO:0000256" key="4">
    <source>
        <dbReference type="ARBA" id="ARBA00022840"/>
    </source>
</evidence>
<evidence type="ECO:0000256" key="5">
    <source>
        <dbReference type="ARBA" id="ARBA00023235"/>
    </source>
</evidence>
<dbReference type="Pfam" id="PF00580">
    <property type="entry name" value="UvrD-helicase"/>
    <property type="match status" value="1"/>
</dbReference>
<dbReference type="SUPFAM" id="SSF46785">
    <property type="entry name" value="Winged helix' DNA-binding domain"/>
    <property type="match status" value="1"/>
</dbReference>
<dbReference type="Proteomes" id="UP000665047">
    <property type="component" value="Chromosome"/>
</dbReference>
<evidence type="ECO:0000256" key="2">
    <source>
        <dbReference type="ARBA" id="ARBA00022801"/>
    </source>
</evidence>
<evidence type="ECO:0000256" key="7">
    <source>
        <dbReference type="ARBA" id="ARBA00034808"/>
    </source>
</evidence>
<dbReference type="InterPro" id="IPR036388">
    <property type="entry name" value="WH-like_DNA-bd_sf"/>
</dbReference>
<dbReference type="InterPro" id="IPR036390">
    <property type="entry name" value="WH_DNA-bd_sf"/>
</dbReference>
<dbReference type="Pfam" id="PF13361">
    <property type="entry name" value="UvrD_C"/>
    <property type="match status" value="1"/>
</dbReference>
<evidence type="ECO:0000256" key="8">
    <source>
        <dbReference type="ARBA" id="ARBA00048988"/>
    </source>
</evidence>
<dbReference type="EMBL" id="CP072455">
    <property type="protein sequence ID" value="QTL39093.1"/>
    <property type="molecule type" value="Genomic_DNA"/>
</dbReference>
<dbReference type="InterPro" id="IPR027417">
    <property type="entry name" value="P-loop_NTPase"/>
</dbReference>
<dbReference type="InterPro" id="IPR011119">
    <property type="entry name" value="Unchr_helicase_relaxase_TraI"/>
</dbReference>
<dbReference type="InterPro" id="IPR011093">
    <property type="entry name" value="TraI_2_C"/>
</dbReference>
<keyword evidence="12" id="KW-1185">Reference proteome</keyword>
<keyword evidence="1 9" id="KW-0547">Nucleotide-binding</keyword>
<feature type="domain" description="UvrD-like helicase ATP-binding" evidence="10">
    <location>
        <begin position="2"/>
        <end position="251"/>
    </location>
</feature>
<comment type="catalytic activity">
    <reaction evidence="6">
        <text>Couples ATP hydrolysis with the unwinding of duplex DNA by translocating in the 3'-5' direction.</text>
        <dbReference type="EC" id="5.6.2.4"/>
    </reaction>
</comment>
<reference evidence="11 12" key="1">
    <citation type="submission" date="2021-03" db="EMBL/GenBank/DDBJ databases">
        <title>Complete Genome Sequence Data of Xenorhabdus budapestensis strain C72, a Candidate Biological Control Agent, from China.</title>
        <authorList>
            <person name="LI B."/>
            <person name="WANG S."/>
            <person name="QIU D."/>
        </authorList>
    </citation>
    <scope>NUCLEOTIDE SEQUENCE [LARGE SCALE GENOMIC DNA]</scope>
    <source>
        <strain evidence="11 12">C-7-2</strain>
    </source>
</reference>
<dbReference type="InterPro" id="IPR000212">
    <property type="entry name" value="DNA_helicase_UvrD/REP"/>
</dbReference>
<keyword evidence="2 9" id="KW-0378">Hydrolase</keyword>
<dbReference type="Pfam" id="PF07514">
    <property type="entry name" value="TraI_2"/>
    <property type="match status" value="1"/>
</dbReference>
<sequence length="1038" mass="118093">MFTLTDEQKAVVEWNGSKLVVNAFAGTGKTSTLVNYALANPKVSMLYLAFNRAVREEAERKFPFNVECKTSHQLAWLNQGRHYKNRLVNQLRITDIARALNTRHWSLAHRVQSTLNRFLSSDDIKIKLIHCPDEEVIQGIDPIKVIQRSEHIWNLMKNLNESFPVTHDTYLKLYQLSQPDLSGNYQTILFDEAQDANPVTHAIVLSQNINVVLVGDKHQQIYRFRGADNALDAPQLADADRLWLTNSFRFGPHVAEIANALLALDGETHQVIGLGEEDEVLLPQYFDVPHKAVLSRTVAGVIDTALGAAKEKKSVYWVGGIEAYRTEELEDLYWFSVDMPQKVQQPRLMRDYKDYDEYCRIARATQDVEMMQSINLLERYFPLPQNLEIMRKFTVTNESKADITVSTAHRAKGLEWEFVELNNDFPDLFDPKQTELARRDEINLLYVAATRARKKLIINDIIVIVLANREKPSEENLVNQNVSDSASDVSGGNKSKNEMLTAPDGYFLPKKSCDLLNTELRQNCLQQLWENVSLSKSQYQEFFLSPLQQCAERIQNLPAFKQGAFSQKGGLLDLILLTMVYSVRLSKKKLLPTGALPEEQASQSGAWNAVVLYASMLHWLPLMRQFDGEYIDQRCWMPGIITPNKAYRFRFKSDSSNIEELRSISGALMSYTLLPEKAIYWLSETPEALQALMHCIAGKWEGGRDISDLIDEAVSKLPNIAASQIITLKLQNESNDDLEKIVDSPVLEVSENFSDTSSIPSATHIQSGMNENHEEIQNADIALLKSAFNNVNSQSEELSGVAETTFTVNTEESISDDVKTVMSLLDIKENTVTECDFVESLPLCSTSDHKCDYKVTKSESKVCDSSIIENKSFEIIEKNVILKGNENVSTVEAHTRMERQKQGENESLKIKFWQWLKQGLLTEGIEYNTANAKVHCVAGFLFLQTPAIFFLFLRQHPELEVDHKQLLSAFESLNVHRIEKKGNKRKRHYTCKIYPIPINEETRRNNKFIRASGYLVKVSLIFVKETPSDSLFVDFTSE</sequence>
<dbReference type="PROSITE" id="PS51198">
    <property type="entry name" value="UVRD_HELICASE_ATP_BIND"/>
    <property type="match status" value="1"/>
</dbReference>
<dbReference type="Gene3D" id="1.10.3210.40">
    <property type="match status" value="1"/>
</dbReference>
<dbReference type="NCBIfam" id="TIGR03760">
    <property type="entry name" value="ICE_TraI_Pfluor"/>
    <property type="match status" value="1"/>
</dbReference>
<dbReference type="InterPro" id="IPR014016">
    <property type="entry name" value="UvrD-like_ATP-bd"/>
</dbReference>
<protein>
    <recommendedName>
        <fullName evidence="7">DNA 3'-5' helicase</fullName>
        <ecNumber evidence="7">5.6.2.4</ecNumber>
    </recommendedName>
</protein>
<evidence type="ECO:0000259" key="10">
    <source>
        <dbReference type="PROSITE" id="PS51198"/>
    </source>
</evidence>
<evidence type="ECO:0000256" key="3">
    <source>
        <dbReference type="ARBA" id="ARBA00022806"/>
    </source>
</evidence>
<dbReference type="PANTHER" id="PTHR11070:SF30">
    <property type="entry name" value="F-BOX DNA HELICASE 1"/>
    <property type="match status" value="1"/>
</dbReference>
<name>A0ABX7VJK0_XENBU</name>
<comment type="catalytic activity">
    <reaction evidence="8">
        <text>ATP + H2O = ADP + phosphate + H(+)</text>
        <dbReference type="Rhea" id="RHEA:13065"/>
        <dbReference type="ChEBI" id="CHEBI:15377"/>
        <dbReference type="ChEBI" id="CHEBI:15378"/>
        <dbReference type="ChEBI" id="CHEBI:30616"/>
        <dbReference type="ChEBI" id="CHEBI:43474"/>
        <dbReference type="ChEBI" id="CHEBI:456216"/>
        <dbReference type="EC" id="5.6.2.4"/>
    </reaction>
</comment>
<keyword evidence="5" id="KW-0413">Isomerase</keyword>
<dbReference type="Gene3D" id="3.40.50.300">
    <property type="entry name" value="P-loop containing nucleotide triphosphate hydrolases"/>
    <property type="match status" value="2"/>
</dbReference>
<accession>A0ABX7VJK0</accession>
<evidence type="ECO:0000256" key="9">
    <source>
        <dbReference type="PROSITE-ProRule" id="PRU00560"/>
    </source>
</evidence>
<evidence type="ECO:0000313" key="12">
    <source>
        <dbReference type="Proteomes" id="UP000665047"/>
    </source>
</evidence>
<gene>
    <name evidence="11" type="ORF">HGO23_14715</name>
</gene>
<dbReference type="Gene3D" id="2.40.10.200">
    <property type="entry name" value="STY4665 C-terminal domain-like"/>
    <property type="match status" value="1"/>
</dbReference>
<dbReference type="EC" id="5.6.2.4" evidence="7"/>
<evidence type="ECO:0000256" key="6">
    <source>
        <dbReference type="ARBA" id="ARBA00034617"/>
    </source>
</evidence>
<feature type="binding site" evidence="9">
    <location>
        <begin position="23"/>
        <end position="30"/>
    </location>
    <ligand>
        <name>ATP</name>
        <dbReference type="ChEBI" id="CHEBI:30616"/>
    </ligand>
</feature>
<dbReference type="PANTHER" id="PTHR11070">
    <property type="entry name" value="UVRD / RECB / PCRA DNA HELICASE FAMILY MEMBER"/>
    <property type="match status" value="1"/>
</dbReference>
<dbReference type="Gene3D" id="1.10.10.10">
    <property type="entry name" value="Winged helix-like DNA-binding domain superfamily/Winged helix DNA-binding domain"/>
    <property type="match status" value="1"/>
</dbReference>
<keyword evidence="4 9" id="KW-0067">ATP-binding</keyword>
<dbReference type="SUPFAM" id="SSF52540">
    <property type="entry name" value="P-loop containing nucleoside triphosphate hydrolases"/>
    <property type="match status" value="1"/>
</dbReference>
<organism evidence="11 12">
    <name type="scientific">Xenorhabdus budapestensis</name>
    <dbReference type="NCBI Taxonomy" id="290110"/>
    <lineage>
        <taxon>Bacteria</taxon>
        <taxon>Pseudomonadati</taxon>
        <taxon>Pseudomonadota</taxon>
        <taxon>Gammaproteobacteria</taxon>
        <taxon>Enterobacterales</taxon>
        <taxon>Morganellaceae</taxon>
        <taxon>Xenorhabdus</taxon>
    </lineage>
</organism>
<evidence type="ECO:0000313" key="11">
    <source>
        <dbReference type="EMBL" id="QTL39093.1"/>
    </source>
</evidence>
<proteinExistence type="predicted"/>
<evidence type="ECO:0000256" key="1">
    <source>
        <dbReference type="ARBA" id="ARBA00022741"/>
    </source>
</evidence>